<dbReference type="GO" id="GO:0006313">
    <property type="term" value="P:DNA transposition"/>
    <property type="evidence" value="ECO:0007669"/>
    <property type="project" value="InterPro"/>
</dbReference>
<dbReference type="GO" id="GO:0043565">
    <property type="term" value="F:sequence-specific DNA binding"/>
    <property type="evidence" value="ECO:0007669"/>
    <property type="project" value="TreeGrafter"/>
</dbReference>
<dbReference type="NCBIfam" id="NF047646">
    <property type="entry name" value="REP_Tyr_transpos"/>
    <property type="match status" value="1"/>
</dbReference>
<organism evidence="2 3">
    <name type="scientific">Geosporobacter subterraneus DSM 17957</name>
    <dbReference type="NCBI Taxonomy" id="1121919"/>
    <lineage>
        <taxon>Bacteria</taxon>
        <taxon>Bacillati</taxon>
        <taxon>Bacillota</taxon>
        <taxon>Clostridia</taxon>
        <taxon>Peptostreptococcales</taxon>
        <taxon>Thermotaleaceae</taxon>
        <taxon>Geosporobacter</taxon>
    </lineage>
</organism>
<dbReference type="GO" id="GO:0004803">
    <property type="term" value="F:transposase activity"/>
    <property type="evidence" value="ECO:0007669"/>
    <property type="project" value="InterPro"/>
</dbReference>
<dbReference type="Proteomes" id="UP000184536">
    <property type="component" value="Unassembled WGS sequence"/>
</dbReference>
<feature type="domain" description="Transposase IS200-like" evidence="1">
    <location>
        <begin position="8"/>
        <end position="123"/>
    </location>
</feature>
<dbReference type="STRING" id="1121919.SAMN02745975_00265"/>
<dbReference type="InterPro" id="IPR002686">
    <property type="entry name" value="Transposase_17"/>
</dbReference>
<dbReference type="Pfam" id="PF01797">
    <property type="entry name" value="Y1_Tnp"/>
    <property type="match status" value="1"/>
</dbReference>
<keyword evidence="3" id="KW-1185">Reference proteome</keyword>
<dbReference type="InterPro" id="IPR036515">
    <property type="entry name" value="Transposase_17_sf"/>
</dbReference>
<dbReference type="RefSeq" id="WP_110939569.1">
    <property type="nucleotide sequence ID" value="NZ_FQZV01000004.1"/>
</dbReference>
<dbReference type="Gene3D" id="3.30.70.1290">
    <property type="entry name" value="Transposase IS200-like"/>
    <property type="match status" value="1"/>
</dbReference>
<sequence>MSPKHYYEENNFYFITTVTENRVPIFKDYLACELLISLLTYHKFSCNYNLKAFVIMPDHVHLIIQPMGKDNISDIMKRIKGNFSRYYNRIHKRSGTVFQKGFYDTAIRDEKHCCETIDYIHYNPVKKGIVIEAKDYLYSSYKFYCENDEKFLLLLMPLDELEAT</sequence>
<dbReference type="PANTHER" id="PTHR36966">
    <property type="entry name" value="REP-ASSOCIATED TYROSINE TRANSPOSASE"/>
    <property type="match status" value="1"/>
</dbReference>
<reference evidence="3" key="1">
    <citation type="submission" date="2016-11" db="EMBL/GenBank/DDBJ databases">
        <authorList>
            <person name="Varghese N."/>
            <person name="Submissions S."/>
        </authorList>
    </citation>
    <scope>NUCLEOTIDE SEQUENCE [LARGE SCALE GENOMIC DNA]</scope>
    <source>
        <strain evidence="3">DSM 17957</strain>
    </source>
</reference>
<evidence type="ECO:0000313" key="3">
    <source>
        <dbReference type="Proteomes" id="UP000184536"/>
    </source>
</evidence>
<dbReference type="SUPFAM" id="SSF143422">
    <property type="entry name" value="Transposase IS200-like"/>
    <property type="match status" value="1"/>
</dbReference>
<evidence type="ECO:0000259" key="1">
    <source>
        <dbReference type="SMART" id="SM01321"/>
    </source>
</evidence>
<dbReference type="AlphaFoldDB" id="A0A1M6CMI8"/>
<dbReference type="EMBL" id="FQZV01000004">
    <property type="protein sequence ID" value="SHI62227.1"/>
    <property type="molecule type" value="Genomic_DNA"/>
</dbReference>
<proteinExistence type="predicted"/>
<dbReference type="OrthoDB" id="9788881at2"/>
<dbReference type="PANTHER" id="PTHR36966:SF1">
    <property type="entry name" value="REP-ASSOCIATED TYROSINE TRANSPOSASE"/>
    <property type="match status" value="1"/>
</dbReference>
<evidence type="ECO:0000313" key="2">
    <source>
        <dbReference type="EMBL" id="SHI62227.1"/>
    </source>
</evidence>
<gene>
    <name evidence="2" type="ORF">SAMN02745975_00265</name>
</gene>
<dbReference type="InterPro" id="IPR052715">
    <property type="entry name" value="RAYT_transposase"/>
</dbReference>
<dbReference type="SMART" id="SM01321">
    <property type="entry name" value="Y1_Tnp"/>
    <property type="match status" value="1"/>
</dbReference>
<name>A0A1M6CMI8_9FIRM</name>
<protein>
    <submittedName>
        <fullName evidence="2">REP element-mobilizing transposase RayT</fullName>
    </submittedName>
</protein>
<accession>A0A1M6CMI8</accession>